<feature type="region of interest" description="Disordered" evidence="2">
    <location>
        <begin position="489"/>
        <end position="666"/>
    </location>
</feature>
<feature type="compositionally biased region" description="Basic and acidic residues" evidence="2">
    <location>
        <begin position="577"/>
        <end position="600"/>
    </location>
</feature>
<dbReference type="Proteomes" id="UP000243374">
    <property type="component" value="Unassembled WGS sequence"/>
</dbReference>
<feature type="coiled-coil region" evidence="1">
    <location>
        <begin position="326"/>
        <end position="353"/>
    </location>
</feature>
<feature type="region of interest" description="Disordered" evidence="2">
    <location>
        <begin position="236"/>
        <end position="264"/>
    </location>
</feature>
<keyword evidence="3" id="KW-0472">Membrane</keyword>
<organism evidence="5 6">
    <name type="scientific">Succinivibrio dextrinosolvens</name>
    <dbReference type="NCBI Taxonomy" id="83771"/>
    <lineage>
        <taxon>Bacteria</taxon>
        <taxon>Pseudomonadati</taxon>
        <taxon>Pseudomonadota</taxon>
        <taxon>Gammaproteobacteria</taxon>
        <taxon>Aeromonadales</taxon>
        <taxon>Succinivibrionaceae</taxon>
        <taxon>Succinivibrio</taxon>
    </lineage>
</organism>
<keyword evidence="3" id="KW-1133">Transmembrane helix</keyword>
<feature type="compositionally biased region" description="Basic and acidic residues" evidence="2">
    <location>
        <begin position="613"/>
        <end position="632"/>
    </location>
</feature>
<feature type="compositionally biased region" description="Low complexity" evidence="2">
    <location>
        <begin position="519"/>
        <end position="542"/>
    </location>
</feature>
<dbReference type="EMBL" id="FOSF01000033">
    <property type="protein sequence ID" value="SFK17847.1"/>
    <property type="molecule type" value="Genomic_DNA"/>
</dbReference>
<evidence type="ECO:0000313" key="5">
    <source>
        <dbReference type="EMBL" id="SFK17847.1"/>
    </source>
</evidence>
<feature type="non-terminal residue" evidence="5">
    <location>
        <position position="666"/>
    </location>
</feature>
<evidence type="ECO:0000313" key="6">
    <source>
        <dbReference type="Proteomes" id="UP000243374"/>
    </source>
</evidence>
<dbReference type="InterPro" id="IPR018392">
    <property type="entry name" value="LysM"/>
</dbReference>
<gene>
    <name evidence="5" type="ORF">SAMN04487865_103321</name>
</gene>
<evidence type="ECO:0000256" key="2">
    <source>
        <dbReference type="SAM" id="MobiDB-lite"/>
    </source>
</evidence>
<feature type="compositionally biased region" description="Acidic residues" evidence="2">
    <location>
        <begin position="506"/>
        <end position="518"/>
    </location>
</feature>
<keyword evidence="1" id="KW-0175">Coiled coil</keyword>
<protein>
    <submittedName>
        <fullName evidence="5">FimV N-terminal domain-containing protein</fullName>
    </submittedName>
</protein>
<keyword evidence="4" id="KW-0732">Signal</keyword>
<proteinExistence type="predicted"/>
<keyword evidence="3" id="KW-0812">Transmembrane</keyword>
<dbReference type="InterPro" id="IPR020012">
    <property type="entry name" value="LysM_FimV"/>
</dbReference>
<dbReference type="CDD" id="cd00118">
    <property type="entry name" value="LysM"/>
    <property type="match status" value="1"/>
</dbReference>
<accession>A0A662ZC77</accession>
<evidence type="ECO:0000256" key="1">
    <source>
        <dbReference type="SAM" id="Coils"/>
    </source>
</evidence>
<feature type="compositionally biased region" description="Low complexity" evidence="2">
    <location>
        <begin position="636"/>
        <end position="646"/>
    </location>
</feature>
<feature type="signal peptide" evidence="4">
    <location>
        <begin position="1"/>
        <end position="23"/>
    </location>
</feature>
<dbReference type="AlphaFoldDB" id="A0A662ZC77"/>
<sequence length="666" mass="71497">MHRLKKVTLEVTMGLFISLSAFAADDDGTFTITIQGPEVEETVPASRPVRTTPRRQAVIPQQAPAATVAPRQSAQVPQRAVAVPAQTAVSSDQFRTYNVVSGDTIWSVAHRYAQLNRSINEFQVVASIYRNNPQAFGGGNVNNLLRTTLRIPSDALIAQENTQTGSALLAQGVMSLPPLPVSQPAASPNVQSSPAPQLPQIAQSTVPAQQTVTPANTSKPANDIPVYTATETRIKEVQKQREAEENGELIPSGLSNKDSQNPNERRTLAENGAQIQLENGAVTENVTNAPVQGQGQGLGLTPEQLRQVQALLKKNPQESVDVKSIRIMLEENKKQIEQKTKVIEQQLSDAIARMKKSSAVTAQTAADSVSSLSSQYDNIIAGIQQDLIEIKGNVSKLSQDNDRMREMLLANDEKIEDMQLQMSQFTVSSVDASIDMDKPVMMILFGAGLLSLVILILFIIFKARARARARKYHDDFDFDDAGSLGSDDMLLSDDNGSIAIETPSPDSDEDDASSEEQAADNNAAPAAEGETSPAAASDTADSPADESTEDSQAQAEWDKAAEESAEASSNDQNVLDEWSKALNEDQSGAKETEVEGKSDDASVADEWAAALGEQEKSEKAQEESSDEPKKDEQEDMAAAWAAALGEQEGGADEAKTADEPATPAEE</sequence>
<reference evidence="5 6" key="1">
    <citation type="submission" date="2016-10" db="EMBL/GenBank/DDBJ databases">
        <authorList>
            <person name="Varghese N."/>
            <person name="Submissions S."/>
        </authorList>
    </citation>
    <scope>NUCLEOTIDE SEQUENCE [LARGE SCALE GENOMIC DNA]</scope>
    <source>
        <strain evidence="5 6">22B</strain>
    </source>
</reference>
<evidence type="ECO:0000256" key="4">
    <source>
        <dbReference type="SAM" id="SignalP"/>
    </source>
</evidence>
<feature type="compositionally biased region" description="Polar residues" evidence="2">
    <location>
        <begin position="253"/>
        <end position="262"/>
    </location>
</feature>
<keyword evidence="6" id="KW-1185">Reference proteome</keyword>
<dbReference type="RefSeq" id="WP_218148732.1">
    <property type="nucleotide sequence ID" value="NZ_FOSF01000033.1"/>
</dbReference>
<feature type="transmembrane region" description="Helical" evidence="3">
    <location>
        <begin position="440"/>
        <end position="461"/>
    </location>
</feature>
<dbReference type="NCBIfam" id="TIGR03505">
    <property type="entry name" value="FimV_core"/>
    <property type="match status" value="1"/>
</dbReference>
<evidence type="ECO:0000256" key="3">
    <source>
        <dbReference type="SAM" id="Phobius"/>
    </source>
</evidence>
<name>A0A662ZC77_9GAMM</name>
<feature type="chain" id="PRO_5025023145" evidence="4">
    <location>
        <begin position="24"/>
        <end position="666"/>
    </location>
</feature>